<accession>A0A3D6BT22</accession>
<gene>
    <name evidence="5" type="ORF">DHV22_10800</name>
</gene>
<keyword evidence="3" id="KW-0680">Restriction system</keyword>
<evidence type="ECO:0000313" key="6">
    <source>
        <dbReference type="Proteomes" id="UP000263268"/>
    </source>
</evidence>
<name>A0A3D6BT22_9FLAO</name>
<evidence type="ECO:0000256" key="4">
    <source>
        <dbReference type="ARBA" id="ARBA00047422"/>
    </source>
</evidence>
<protein>
    <submittedName>
        <fullName evidence="5">Uncharacterized protein</fullName>
    </submittedName>
</protein>
<evidence type="ECO:0000256" key="1">
    <source>
        <dbReference type="ARBA" id="ARBA00022603"/>
    </source>
</evidence>
<dbReference type="GO" id="GO:0009307">
    <property type="term" value="P:DNA restriction-modification system"/>
    <property type="evidence" value="ECO:0007669"/>
    <property type="project" value="UniProtKB-KW"/>
</dbReference>
<dbReference type="GO" id="GO:0032259">
    <property type="term" value="P:methylation"/>
    <property type="evidence" value="ECO:0007669"/>
    <property type="project" value="UniProtKB-KW"/>
</dbReference>
<dbReference type="AlphaFoldDB" id="A0A3D6BT22"/>
<feature type="non-terminal residue" evidence="5">
    <location>
        <position position="232"/>
    </location>
</feature>
<dbReference type="Proteomes" id="UP000263268">
    <property type="component" value="Unassembled WGS sequence"/>
</dbReference>
<dbReference type="Pfam" id="PF00145">
    <property type="entry name" value="DNA_methylase"/>
    <property type="match status" value="1"/>
</dbReference>
<dbReference type="EMBL" id="DPRK01000175">
    <property type="protein sequence ID" value="HCY82044.1"/>
    <property type="molecule type" value="Genomic_DNA"/>
</dbReference>
<keyword evidence="2" id="KW-0808">Transferase</keyword>
<sequence length="232" mass="26543">MSYSYASCVPLIGGETIGMEKVFNKRPNYIMSYAAFGANDSQILNHYNNEVHYNLLDNFTGYLQEVDVVNAVCPCAGLSSLSPSASTDNKANDWMIESAKYVLSHVKPKVFWGENAPRLASKMGEPIVNQLRKIAKQNGYVMSLYKTKSKLHGLSQTRDRAFYFFWKGNRIPHLRFYNRPHEKIEDTIRNAFVSNDDPMNVLTNDRTPSDNPFYKYVLNEVEGGITHQQFFE</sequence>
<evidence type="ECO:0000256" key="3">
    <source>
        <dbReference type="ARBA" id="ARBA00022747"/>
    </source>
</evidence>
<keyword evidence="1" id="KW-0489">Methyltransferase</keyword>
<dbReference type="SUPFAM" id="SSF53335">
    <property type="entry name" value="S-adenosyl-L-methionine-dependent methyltransferases"/>
    <property type="match status" value="1"/>
</dbReference>
<organism evidence="5 6">
    <name type="scientific">Xanthomarina gelatinilytica</name>
    <dbReference type="NCBI Taxonomy" id="1137281"/>
    <lineage>
        <taxon>Bacteria</taxon>
        <taxon>Pseudomonadati</taxon>
        <taxon>Bacteroidota</taxon>
        <taxon>Flavobacteriia</taxon>
        <taxon>Flavobacteriales</taxon>
        <taxon>Flavobacteriaceae</taxon>
        <taxon>Xanthomarina</taxon>
    </lineage>
</organism>
<dbReference type="InterPro" id="IPR001525">
    <property type="entry name" value="C5_MeTfrase"/>
</dbReference>
<evidence type="ECO:0000256" key="2">
    <source>
        <dbReference type="ARBA" id="ARBA00022679"/>
    </source>
</evidence>
<comment type="caution">
    <text evidence="5">The sequence shown here is derived from an EMBL/GenBank/DDBJ whole genome shotgun (WGS) entry which is preliminary data.</text>
</comment>
<reference evidence="5 6" key="1">
    <citation type="journal article" date="2018" name="Nat. Biotechnol.">
        <title>A standardized bacterial taxonomy based on genome phylogeny substantially revises the tree of life.</title>
        <authorList>
            <person name="Parks D.H."/>
            <person name="Chuvochina M."/>
            <person name="Waite D.W."/>
            <person name="Rinke C."/>
            <person name="Skarshewski A."/>
            <person name="Chaumeil P.A."/>
            <person name="Hugenholtz P."/>
        </authorList>
    </citation>
    <scope>NUCLEOTIDE SEQUENCE [LARGE SCALE GENOMIC DNA]</scope>
    <source>
        <strain evidence="5">UBA10227</strain>
    </source>
</reference>
<evidence type="ECO:0000313" key="5">
    <source>
        <dbReference type="EMBL" id="HCY82044.1"/>
    </source>
</evidence>
<dbReference type="InterPro" id="IPR029063">
    <property type="entry name" value="SAM-dependent_MTases_sf"/>
</dbReference>
<comment type="catalytic activity">
    <reaction evidence="4">
        <text>a 2'-deoxycytidine in DNA + S-adenosyl-L-methionine = a 5-methyl-2'-deoxycytidine in DNA + S-adenosyl-L-homocysteine + H(+)</text>
        <dbReference type="Rhea" id="RHEA:13681"/>
        <dbReference type="Rhea" id="RHEA-COMP:11369"/>
        <dbReference type="Rhea" id="RHEA-COMP:11370"/>
        <dbReference type="ChEBI" id="CHEBI:15378"/>
        <dbReference type="ChEBI" id="CHEBI:57856"/>
        <dbReference type="ChEBI" id="CHEBI:59789"/>
        <dbReference type="ChEBI" id="CHEBI:85452"/>
        <dbReference type="ChEBI" id="CHEBI:85454"/>
        <dbReference type="EC" id="2.1.1.37"/>
    </reaction>
</comment>
<proteinExistence type="predicted"/>
<dbReference type="GO" id="GO:0003886">
    <property type="term" value="F:DNA (cytosine-5-)-methyltransferase activity"/>
    <property type="evidence" value="ECO:0007669"/>
    <property type="project" value="UniProtKB-EC"/>
</dbReference>
<dbReference type="Gene3D" id="3.40.50.150">
    <property type="entry name" value="Vaccinia Virus protein VP39"/>
    <property type="match status" value="1"/>
</dbReference>